<feature type="binding site" evidence="5">
    <location>
        <position position="48"/>
    </location>
    <ligand>
        <name>Mg(2+)</name>
        <dbReference type="ChEBI" id="CHEBI:18420"/>
    </ligand>
</feature>
<dbReference type="EMBL" id="JBGBPQ010000003">
    <property type="protein sequence ID" value="KAL1526371.1"/>
    <property type="molecule type" value="Genomic_DNA"/>
</dbReference>
<dbReference type="GO" id="GO:0030010">
    <property type="term" value="P:establishment of cell polarity"/>
    <property type="evidence" value="ECO:0007669"/>
    <property type="project" value="UniProtKB-ARBA"/>
</dbReference>
<proteinExistence type="inferred from homology"/>
<dbReference type="InterPro" id="IPR005225">
    <property type="entry name" value="Small_GTP-bd"/>
</dbReference>
<accession>A0AB34JWR6</accession>
<evidence type="ECO:0000256" key="2">
    <source>
        <dbReference type="ARBA" id="ARBA00022741"/>
    </source>
</evidence>
<dbReference type="GO" id="GO:0005525">
    <property type="term" value="F:GTP binding"/>
    <property type="evidence" value="ECO:0007669"/>
    <property type="project" value="UniProtKB-KW"/>
</dbReference>
<dbReference type="SMART" id="SM00177">
    <property type="entry name" value="ARF"/>
    <property type="match status" value="1"/>
</dbReference>
<feature type="binding site" evidence="4">
    <location>
        <begin position="126"/>
        <end position="129"/>
    </location>
    <ligand>
        <name>GTP</name>
        <dbReference type="ChEBI" id="CHEBI:37565"/>
    </ligand>
</feature>
<keyword evidence="5" id="KW-0479">Metal-binding</keyword>
<keyword evidence="2 4" id="KW-0547">Nucleotide-binding</keyword>
<feature type="binding site" evidence="4">
    <location>
        <begin position="24"/>
        <end position="31"/>
    </location>
    <ligand>
        <name>GTP</name>
        <dbReference type="ChEBI" id="CHEBI:37565"/>
    </ligand>
</feature>
<dbReference type="PROSITE" id="PS51417">
    <property type="entry name" value="ARF"/>
    <property type="match status" value="1"/>
</dbReference>
<comment type="caution">
    <text evidence="7">The sequence shown here is derived from an EMBL/GenBank/DDBJ whole genome shotgun (WGS) entry which is preliminary data.</text>
</comment>
<protein>
    <submittedName>
        <fullName evidence="7">Uncharacterized protein</fullName>
    </submittedName>
</protein>
<keyword evidence="5" id="KW-0460">Magnesium</keyword>
<dbReference type="AlphaFoldDB" id="A0AB34JWR6"/>
<dbReference type="PROSITE" id="PS51419">
    <property type="entry name" value="RAB"/>
    <property type="match status" value="1"/>
</dbReference>
<organism evidence="7 8">
    <name type="scientific">Prymnesium parvum</name>
    <name type="common">Toxic golden alga</name>
    <dbReference type="NCBI Taxonomy" id="97485"/>
    <lineage>
        <taxon>Eukaryota</taxon>
        <taxon>Haptista</taxon>
        <taxon>Haptophyta</taxon>
        <taxon>Prymnesiophyceae</taxon>
        <taxon>Prymnesiales</taxon>
        <taxon>Prymnesiaceae</taxon>
        <taxon>Prymnesium</taxon>
    </lineage>
</organism>
<dbReference type="InterPro" id="IPR024156">
    <property type="entry name" value="Small_GTPase_ARF"/>
</dbReference>
<evidence type="ECO:0000256" key="5">
    <source>
        <dbReference type="PIRSR" id="PIRSR606689-2"/>
    </source>
</evidence>
<keyword evidence="3 4" id="KW-0342">GTP-binding</keyword>
<comment type="similarity">
    <text evidence="1 6">Belongs to the small GTPase superfamily. Arf family.</text>
</comment>
<evidence type="ECO:0000256" key="1">
    <source>
        <dbReference type="ARBA" id="ARBA00010290"/>
    </source>
</evidence>
<sequence>MGLTFSSLYHFIFGGGQFKVVMVGLDNAGKSTILYRLHLGDVISTHPTVGSNVEEVVHRNVHFQMWDLGGQDKLRKVWSTYYCGAHAVVLVVDSTDRQRLSIVREELEAITSHEDLRTAALLVLANKQDVQGALTAVEITEQLKLHSNKDHAWQIQPCSAITGKGLLEGMDWIAHTLRNKR</sequence>
<feature type="binding site" evidence="4">
    <location>
        <position position="70"/>
    </location>
    <ligand>
        <name>GTP</name>
        <dbReference type="ChEBI" id="CHEBI:37565"/>
    </ligand>
</feature>
<dbReference type="SUPFAM" id="SSF52540">
    <property type="entry name" value="P-loop containing nucleoside triphosphate hydrolases"/>
    <property type="match status" value="1"/>
</dbReference>
<dbReference type="NCBIfam" id="TIGR00231">
    <property type="entry name" value="small_GTP"/>
    <property type="match status" value="1"/>
</dbReference>
<evidence type="ECO:0000313" key="7">
    <source>
        <dbReference type="EMBL" id="KAL1526371.1"/>
    </source>
</evidence>
<keyword evidence="8" id="KW-1185">Reference proteome</keyword>
<dbReference type="InterPro" id="IPR027417">
    <property type="entry name" value="P-loop_NTPase"/>
</dbReference>
<dbReference type="PRINTS" id="PR00328">
    <property type="entry name" value="SAR1GTPBP"/>
</dbReference>
<evidence type="ECO:0000256" key="6">
    <source>
        <dbReference type="RuleBase" id="RU003925"/>
    </source>
</evidence>
<dbReference type="Gene3D" id="3.40.50.300">
    <property type="entry name" value="P-loop containing nucleotide triphosphate hydrolases"/>
    <property type="match status" value="1"/>
</dbReference>
<gene>
    <name evidence="7" type="ORF">AB1Y20_015084</name>
</gene>
<evidence type="ECO:0000256" key="3">
    <source>
        <dbReference type="ARBA" id="ARBA00023134"/>
    </source>
</evidence>
<dbReference type="GO" id="GO:0003924">
    <property type="term" value="F:GTPase activity"/>
    <property type="evidence" value="ECO:0007669"/>
    <property type="project" value="InterPro"/>
</dbReference>
<dbReference type="GO" id="GO:0046872">
    <property type="term" value="F:metal ion binding"/>
    <property type="evidence" value="ECO:0007669"/>
    <property type="project" value="UniProtKB-KW"/>
</dbReference>
<dbReference type="Proteomes" id="UP001515480">
    <property type="component" value="Unassembled WGS sequence"/>
</dbReference>
<evidence type="ECO:0000313" key="8">
    <source>
        <dbReference type="Proteomes" id="UP001515480"/>
    </source>
</evidence>
<dbReference type="InterPro" id="IPR006689">
    <property type="entry name" value="Small_GTPase_ARF/SAR"/>
</dbReference>
<dbReference type="SMART" id="SM00178">
    <property type="entry name" value="SAR"/>
    <property type="match status" value="1"/>
</dbReference>
<reference evidence="7 8" key="1">
    <citation type="journal article" date="2024" name="Science">
        <title>Giant polyketide synthase enzymes in the biosynthesis of giant marine polyether toxins.</title>
        <authorList>
            <person name="Fallon T.R."/>
            <person name="Shende V.V."/>
            <person name="Wierzbicki I.H."/>
            <person name="Pendleton A.L."/>
            <person name="Watervoot N.F."/>
            <person name="Auber R.P."/>
            <person name="Gonzalez D.J."/>
            <person name="Wisecaver J.H."/>
            <person name="Moore B.S."/>
        </authorList>
    </citation>
    <scope>NUCLEOTIDE SEQUENCE [LARGE SCALE GENOMIC DNA]</scope>
    <source>
        <strain evidence="7 8">12B1</strain>
    </source>
</reference>
<feature type="binding site" evidence="5">
    <location>
        <position position="31"/>
    </location>
    <ligand>
        <name>Mg(2+)</name>
        <dbReference type="ChEBI" id="CHEBI:18420"/>
    </ligand>
</feature>
<dbReference type="SMART" id="SM00175">
    <property type="entry name" value="RAB"/>
    <property type="match status" value="1"/>
</dbReference>
<dbReference type="FunFam" id="3.40.50.300:FF:000412">
    <property type="entry name" value="ADP-ribosylation factor 1"/>
    <property type="match status" value="1"/>
</dbReference>
<evidence type="ECO:0000256" key="4">
    <source>
        <dbReference type="PIRSR" id="PIRSR606689-1"/>
    </source>
</evidence>
<dbReference type="PANTHER" id="PTHR11711">
    <property type="entry name" value="ADP RIBOSYLATION FACTOR-RELATED"/>
    <property type="match status" value="1"/>
</dbReference>
<name>A0AB34JWR6_PRYPA</name>
<dbReference type="Pfam" id="PF00025">
    <property type="entry name" value="Arf"/>
    <property type="match status" value="1"/>
</dbReference>